<dbReference type="GO" id="GO:0008270">
    <property type="term" value="F:zinc ion binding"/>
    <property type="evidence" value="ECO:0007669"/>
    <property type="project" value="InterPro"/>
</dbReference>
<dbReference type="InterPro" id="IPR036864">
    <property type="entry name" value="Zn2-C6_fun-type_DNA-bd_sf"/>
</dbReference>
<dbReference type="Pfam" id="PF11951">
    <property type="entry name" value="Fungal_trans_2"/>
    <property type="match status" value="1"/>
</dbReference>
<reference evidence="8 9" key="1">
    <citation type="submission" date="2019-04" db="EMBL/GenBank/DDBJ databases">
        <title>Friends and foes A comparative genomics studyof 23 Aspergillus species from section Flavi.</title>
        <authorList>
            <consortium name="DOE Joint Genome Institute"/>
            <person name="Kjaerbolling I."/>
            <person name="Vesth T."/>
            <person name="Frisvad J.C."/>
            <person name="Nybo J.L."/>
            <person name="Theobald S."/>
            <person name="Kildgaard S."/>
            <person name="Isbrandt T."/>
            <person name="Kuo A."/>
            <person name="Sato A."/>
            <person name="Lyhne E.K."/>
            <person name="Kogle M.E."/>
            <person name="Wiebenga A."/>
            <person name="Kun R.S."/>
            <person name="Lubbers R.J."/>
            <person name="Makela M.R."/>
            <person name="Barry K."/>
            <person name="Chovatia M."/>
            <person name="Clum A."/>
            <person name="Daum C."/>
            <person name="Haridas S."/>
            <person name="He G."/>
            <person name="LaButti K."/>
            <person name="Lipzen A."/>
            <person name="Mondo S."/>
            <person name="Riley R."/>
            <person name="Salamov A."/>
            <person name="Simmons B.A."/>
            <person name="Magnuson J.K."/>
            <person name="Henrissat B."/>
            <person name="Mortensen U.H."/>
            <person name="Larsen T.O."/>
            <person name="Devries R.P."/>
            <person name="Grigoriev I.V."/>
            <person name="Machida M."/>
            <person name="Baker S.E."/>
            <person name="Andersen M.R."/>
        </authorList>
    </citation>
    <scope>NUCLEOTIDE SEQUENCE [LARGE SCALE GENOMIC DNA]</scope>
    <source>
        <strain evidence="8 9">CBS 763.97</strain>
    </source>
</reference>
<feature type="domain" description="Zn(2)-C6 fungal-type" evidence="7">
    <location>
        <begin position="19"/>
        <end position="48"/>
    </location>
</feature>
<feature type="region of interest" description="Disordered" evidence="6">
    <location>
        <begin position="71"/>
        <end position="98"/>
    </location>
</feature>
<gene>
    <name evidence="8" type="ORF">BDV27DRAFT_161732</name>
</gene>
<evidence type="ECO:0000256" key="5">
    <source>
        <dbReference type="ARBA" id="ARBA00023242"/>
    </source>
</evidence>
<dbReference type="InterPro" id="IPR021858">
    <property type="entry name" value="Fun_TF"/>
</dbReference>
<keyword evidence="2" id="KW-0805">Transcription regulation</keyword>
<dbReference type="SUPFAM" id="SSF57701">
    <property type="entry name" value="Zn2/Cys6 DNA-binding domain"/>
    <property type="match status" value="1"/>
</dbReference>
<name>A0A5N6ZRX1_9EURO</name>
<keyword evidence="3" id="KW-0238">DNA-binding</keyword>
<dbReference type="EMBL" id="ML737777">
    <property type="protein sequence ID" value="KAE8360381.1"/>
    <property type="molecule type" value="Genomic_DNA"/>
</dbReference>
<evidence type="ECO:0000259" key="7">
    <source>
        <dbReference type="PROSITE" id="PS50048"/>
    </source>
</evidence>
<dbReference type="RefSeq" id="XP_031923462.1">
    <property type="nucleotide sequence ID" value="XM_032073267.1"/>
</dbReference>
<evidence type="ECO:0000256" key="2">
    <source>
        <dbReference type="ARBA" id="ARBA00023015"/>
    </source>
</evidence>
<dbReference type="PROSITE" id="PS00463">
    <property type="entry name" value="ZN2_CY6_FUNGAL_1"/>
    <property type="match status" value="1"/>
</dbReference>
<dbReference type="PANTHER" id="PTHR37534:SF49">
    <property type="entry name" value="LYSINE BIOSYNTHESIS REGULATORY PROTEIN LYS14"/>
    <property type="match status" value="1"/>
</dbReference>
<dbReference type="CDD" id="cd00067">
    <property type="entry name" value="GAL4"/>
    <property type="match status" value="1"/>
</dbReference>
<evidence type="ECO:0000313" key="8">
    <source>
        <dbReference type="EMBL" id="KAE8360381.1"/>
    </source>
</evidence>
<evidence type="ECO:0000313" key="9">
    <source>
        <dbReference type="Proteomes" id="UP000326268"/>
    </source>
</evidence>
<evidence type="ECO:0000256" key="3">
    <source>
        <dbReference type="ARBA" id="ARBA00023125"/>
    </source>
</evidence>
<keyword evidence="9" id="KW-1185">Reference proteome</keyword>
<dbReference type="GO" id="GO:0000981">
    <property type="term" value="F:DNA-binding transcription factor activity, RNA polymerase II-specific"/>
    <property type="evidence" value="ECO:0007669"/>
    <property type="project" value="InterPro"/>
</dbReference>
<dbReference type="GO" id="GO:0000976">
    <property type="term" value="F:transcription cis-regulatory region binding"/>
    <property type="evidence" value="ECO:0007669"/>
    <property type="project" value="TreeGrafter"/>
</dbReference>
<dbReference type="InterPro" id="IPR001138">
    <property type="entry name" value="Zn2Cys6_DnaBD"/>
</dbReference>
<evidence type="ECO:0000256" key="6">
    <source>
        <dbReference type="SAM" id="MobiDB-lite"/>
    </source>
</evidence>
<dbReference type="OrthoDB" id="4314040at2759"/>
<dbReference type="SMART" id="SM00066">
    <property type="entry name" value="GAL4"/>
    <property type="match status" value="1"/>
</dbReference>
<dbReference type="PROSITE" id="PS50048">
    <property type="entry name" value="ZN2_CY6_FUNGAL_2"/>
    <property type="match status" value="1"/>
</dbReference>
<feature type="compositionally biased region" description="Polar residues" evidence="6">
    <location>
        <begin position="79"/>
        <end position="93"/>
    </location>
</feature>
<dbReference type="AlphaFoldDB" id="A0A5N6ZRX1"/>
<accession>A0A5N6ZRX1</accession>
<dbReference type="GeneID" id="43657713"/>
<dbReference type="PANTHER" id="PTHR37534">
    <property type="entry name" value="TRANSCRIPTIONAL ACTIVATOR PROTEIN UGA3"/>
    <property type="match status" value="1"/>
</dbReference>
<dbReference type="GO" id="GO:0005634">
    <property type="term" value="C:nucleus"/>
    <property type="evidence" value="ECO:0007669"/>
    <property type="project" value="UniProtKB-SubCell"/>
</dbReference>
<sequence>MEDVMSVPRLNFPDRNRAPCANCKTAKRKCDRATSLSCSRCRKHNIACIPSATARWRVESIDSTGQRLRHSYRAARTEGSVSSPVEQTATQTPSSPPCGASITPLPFTNFDLVEINVPPFPAIDEDLPPDLDPVSNSALSPSASAALPAIGDLPAELDDPYLIPAPAIAPWPTSYLWQAFVQSIAPGVSLEEEGSDNKLTQYFASRVAGTPSLFSAIIFLSHAVKTNWTTDISSHIDSTVIAAVAIAMEQEAVAHIGEAMSRHLQPPPQSSAHCITTLTTLITLCSAYIAQGNIPKLWACLQQAMEVARKGFAASVAIDESFLFLVRWLGYIHIVAMLDETGYSIDAPNYFSIAAQQGHSSLNPEAIFHDVDSFLGISQAVGDLLYRLGRIIRFQRYPSTGDTNKTDITDMEIRMQLILRKLKAYKQDGRELPSHFDHYNEALVHTALLRLLEFKQENPQSKLMQSTVAQILDSCAAVPEKSPVAKLMLFPLFWAGVHTTRPVYQSFILRRLEVLRSGCCFSNVGHLIEIIEQRWLGHKNGEHSQGTHRPLP</sequence>
<proteinExistence type="predicted"/>
<keyword evidence="5" id="KW-0539">Nucleus</keyword>
<comment type="subcellular location">
    <subcellularLocation>
        <location evidence="1">Nucleus</location>
    </subcellularLocation>
</comment>
<keyword evidence="4" id="KW-0804">Transcription</keyword>
<evidence type="ECO:0000256" key="1">
    <source>
        <dbReference type="ARBA" id="ARBA00004123"/>
    </source>
</evidence>
<protein>
    <submittedName>
        <fullName evidence="8">Fungal-specific transcription factor domain-containing protein</fullName>
    </submittedName>
</protein>
<organism evidence="8 9">
    <name type="scientific">Aspergillus caelatus</name>
    <dbReference type="NCBI Taxonomy" id="61420"/>
    <lineage>
        <taxon>Eukaryota</taxon>
        <taxon>Fungi</taxon>
        <taxon>Dikarya</taxon>
        <taxon>Ascomycota</taxon>
        <taxon>Pezizomycotina</taxon>
        <taxon>Eurotiomycetes</taxon>
        <taxon>Eurotiomycetidae</taxon>
        <taxon>Eurotiales</taxon>
        <taxon>Aspergillaceae</taxon>
        <taxon>Aspergillus</taxon>
        <taxon>Aspergillus subgen. Circumdati</taxon>
    </lineage>
</organism>
<dbReference type="GO" id="GO:0045944">
    <property type="term" value="P:positive regulation of transcription by RNA polymerase II"/>
    <property type="evidence" value="ECO:0007669"/>
    <property type="project" value="TreeGrafter"/>
</dbReference>
<evidence type="ECO:0000256" key="4">
    <source>
        <dbReference type="ARBA" id="ARBA00023163"/>
    </source>
</evidence>
<dbReference type="Gene3D" id="4.10.240.10">
    <property type="entry name" value="Zn(2)-C6 fungal-type DNA-binding domain"/>
    <property type="match status" value="1"/>
</dbReference>
<dbReference type="Proteomes" id="UP000326268">
    <property type="component" value="Unassembled WGS sequence"/>
</dbReference>
<dbReference type="Pfam" id="PF00172">
    <property type="entry name" value="Zn_clus"/>
    <property type="match status" value="1"/>
</dbReference>